<evidence type="ECO:0000259" key="1">
    <source>
        <dbReference type="Pfam" id="PF22495"/>
    </source>
</evidence>
<feature type="domain" description="RsaL-like HTH" evidence="1">
    <location>
        <begin position="52"/>
        <end position="95"/>
    </location>
</feature>
<organism evidence="2 3">
    <name type="scientific">Paraburkholderia metrosideri</name>
    <dbReference type="NCBI Taxonomy" id="580937"/>
    <lineage>
        <taxon>Bacteria</taxon>
        <taxon>Pseudomonadati</taxon>
        <taxon>Pseudomonadota</taxon>
        <taxon>Betaproteobacteria</taxon>
        <taxon>Burkholderiales</taxon>
        <taxon>Burkholderiaceae</taxon>
        <taxon>Paraburkholderia</taxon>
    </lineage>
</organism>
<dbReference type="Pfam" id="PF22495">
    <property type="entry name" value="HTH_92"/>
    <property type="match status" value="1"/>
</dbReference>
<protein>
    <recommendedName>
        <fullName evidence="1">RsaL-like HTH domain-containing protein</fullName>
    </recommendedName>
</protein>
<accession>A0ABM8NJG3</accession>
<comment type="caution">
    <text evidence="2">The sequence shown here is derived from an EMBL/GenBank/DDBJ whole genome shotgun (WGS) entry which is preliminary data.</text>
</comment>
<name>A0ABM8NJG3_9BURK</name>
<proteinExistence type="predicted"/>
<evidence type="ECO:0000313" key="3">
    <source>
        <dbReference type="Proteomes" id="UP000598032"/>
    </source>
</evidence>
<sequence length="125" mass="14172">MLFGYRRIRDSSVLNRQGTKMELLENHWQPQTGLQTRPADASPGVDRVLIIAYRKKKKESQRRFWARFGVTQSRGSRFESGAEIPAPVSILLGLYFTKTVSDADLGRAERVLYSRDAAAFLNPGQ</sequence>
<dbReference type="InterPro" id="IPR055172">
    <property type="entry name" value="HTH_RsaL-like"/>
</dbReference>
<dbReference type="Proteomes" id="UP000598032">
    <property type="component" value="Unassembled WGS sequence"/>
</dbReference>
<evidence type="ECO:0000313" key="2">
    <source>
        <dbReference type="EMBL" id="CAD6528371.1"/>
    </source>
</evidence>
<reference evidence="2 3" key="1">
    <citation type="submission" date="2020-10" db="EMBL/GenBank/DDBJ databases">
        <authorList>
            <person name="Peeters C."/>
        </authorList>
    </citation>
    <scope>NUCLEOTIDE SEQUENCE [LARGE SCALE GENOMIC DNA]</scope>
    <source>
        <strain evidence="2 3">LMG 28140</strain>
    </source>
</reference>
<gene>
    <name evidence="2" type="ORF">LMG28140_02109</name>
</gene>
<dbReference type="EMBL" id="CAJHCP010000004">
    <property type="protein sequence ID" value="CAD6528371.1"/>
    <property type="molecule type" value="Genomic_DNA"/>
</dbReference>
<keyword evidence="3" id="KW-1185">Reference proteome</keyword>